<dbReference type="PATRIC" id="fig|1006006.8.peg.1919"/>
<evidence type="ECO:0000313" key="1">
    <source>
        <dbReference type="EMBL" id="AEB96017.1"/>
    </source>
</evidence>
<dbReference type="STRING" id="1006006.Mcup_1915"/>
<sequence length="90" mass="10830">MSSRWVPKWEIQKIEINNREESICYDTETKLYACPKCGPECLKGGIPRSSSYFFNKDDLINHFLAHKYLIWEKKKPKEIEEEEEEEEDEE</sequence>
<name>F4G1D0_METCR</name>
<keyword evidence="2" id="KW-1185">Reference proteome</keyword>
<reference evidence="1 2" key="1">
    <citation type="journal article" date="2011" name="J. Bacteriol.">
        <title>Complete genome sequence of Metallosphaera cuprina, a metal sulfide-oxidizing archaeon from a hot spring.</title>
        <authorList>
            <person name="Liu L.J."/>
            <person name="You X.Y."/>
            <person name="Zheng H."/>
            <person name="Wang S."/>
            <person name="Jiang C.Y."/>
            <person name="Liu S.J."/>
        </authorList>
    </citation>
    <scope>NUCLEOTIDE SEQUENCE [LARGE SCALE GENOMIC DNA]</scope>
    <source>
        <strain evidence="1 2">Ar-4</strain>
    </source>
</reference>
<gene>
    <name evidence="1" type="ordered locus">Mcup_1915</name>
</gene>
<dbReference type="EMBL" id="CP002656">
    <property type="protein sequence ID" value="AEB96017.1"/>
    <property type="molecule type" value="Genomic_DNA"/>
</dbReference>
<organism evidence="1 2">
    <name type="scientific">Metallosphaera cuprina (strain Ar-4)</name>
    <dbReference type="NCBI Taxonomy" id="1006006"/>
    <lineage>
        <taxon>Archaea</taxon>
        <taxon>Thermoproteota</taxon>
        <taxon>Thermoprotei</taxon>
        <taxon>Sulfolobales</taxon>
        <taxon>Sulfolobaceae</taxon>
        <taxon>Metallosphaera</taxon>
    </lineage>
</organism>
<dbReference type="AlphaFoldDB" id="F4G1D0"/>
<proteinExistence type="predicted"/>
<dbReference type="Proteomes" id="UP000007812">
    <property type="component" value="Chromosome"/>
</dbReference>
<dbReference type="RefSeq" id="WP_013738515.1">
    <property type="nucleotide sequence ID" value="NC_015435.1"/>
</dbReference>
<dbReference type="eggNOG" id="arCOG05934">
    <property type="taxonomic scope" value="Archaea"/>
</dbReference>
<dbReference type="OrthoDB" id="33957at2157"/>
<accession>F4G1D0</accession>
<dbReference type="HOGENOM" id="CLU_167325_0_0_2"/>
<dbReference type="KEGG" id="mcn:Mcup_1915"/>
<dbReference type="GeneID" id="10494103"/>
<evidence type="ECO:0000313" key="2">
    <source>
        <dbReference type="Proteomes" id="UP000007812"/>
    </source>
</evidence>
<protein>
    <submittedName>
        <fullName evidence="1">Uncharacterized protein</fullName>
    </submittedName>
</protein>